<keyword evidence="1 4" id="KW-0489">Methyltransferase</keyword>
<protein>
    <submittedName>
        <fullName evidence="4">Methyltransferase domain-containing protein</fullName>
    </submittedName>
</protein>
<dbReference type="SUPFAM" id="SSF53335">
    <property type="entry name" value="S-adenosyl-L-methionine-dependent methyltransferases"/>
    <property type="match status" value="1"/>
</dbReference>
<evidence type="ECO:0000256" key="1">
    <source>
        <dbReference type="ARBA" id="ARBA00022603"/>
    </source>
</evidence>
<evidence type="ECO:0000259" key="3">
    <source>
        <dbReference type="Pfam" id="PF05175"/>
    </source>
</evidence>
<dbReference type="Pfam" id="PF05175">
    <property type="entry name" value="MTS"/>
    <property type="match status" value="1"/>
</dbReference>
<dbReference type="InterPro" id="IPR050210">
    <property type="entry name" value="tRNA_Adenine-N(6)_MTase"/>
</dbReference>
<dbReference type="InterPro" id="IPR029063">
    <property type="entry name" value="SAM-dependent_MTases_sf"/>
</dbReference>
<dbReference type="GO" id="GO:0003676">
    <property type="term" value="F:nucleic acid binding"/>
    <property type="evidence" value="ECO:0007669"/>
    <property type="project" value="InterPro"/>
</dbReference>
<evidence type="ECO:0000256" key="2">
    <source>
        <dbReference type="ARBA" id="ARBA00022691"/>
    </source>
</evidence>
<keyword evidence="4" id="KW-0808">Transferase</keyword>
<feature type="domain" description="Methyltransferase small" evidence="3">
    <location>
        <begin position="22"/>
        <end position="117"/>
    </location>
</feature>
<dbReference type="Gene3D" id="3.40.50.150">
    <property type="entry name" value="Vaccinia Virus protein VP39"/>
    <property type="match status" value="1"/>
</dbReference>
<dbReference type="PANTHER" id="PTHR47739:SF1">
    <property type="entry name" value="TRNA1(VAL) (ADENINE(37)-N6)-METHYLTRANSFERASE"/>
    <property type="match status" value="1"/>
</dbReference>
<proteinExistence type="predicted"/>
<accession>A0A4Q9JU25</accession>
<keyword evidence="5" id="KW-1185">Reference proteome</keyword>
<dbReference type="InterPro" id="IPR007848">
    <property type="entry name" value="Small_mtfrase_dom"/>
</dbReference>
<sequence length="234" mass="27184">MDLELLHFFQYKQGYRYNSDSLLLADFILKEGIKSEVLDVGSGCGIIGILLKKNISSLDLNLLDIQEENIKLIKKNLEYNSLEAKVFCEDFKNFNPLKKFDFIVSNPPFYRQGAQLGNDSHKNISKFREFLPLEIFIEKSYRLLKPRGILYFCYESMALSEICALLEKNNIKIIKICFVYKDIKSKSRLVLIKARKGVKSSCEIVAPFLMYENNHLSDKMNEICLRFGIKSYDI</sequence>
<organism evidence="4 5">
    <name type="scientific">Campylobacter novaezeelandiae</name>
    <dbReference type="NCBI Taxonomy" id="2267891"/>
    <lineage>
        <taxon>Bacteria</taxon>
        <taxon>Pseudomonadati</taxon>
        <taxon>Campylobacterota</taxon>
        <taxon>Epsilonproteobacteria</taxon>
        <taxon>Campylobacterales</taxon>
        <taxon>Campylobacteraceae</taxon>
        <taxon>Campylobacter</taxon>
    </lineage>
</organism>
<dbReference type="GO" id="GO:0008170">
    <property type="term" value="F:N-methyltransferase activity"/>
    <property type="evidence" value="ECO:0007669"/>
    <property type="project" value="UniProtKB-ARBA"/>
</dbReference>
<comment type="caution">
    <text evidence="4">The sequence shown here is derived from an EMBL/GenBank/DDBJ whole genome shotgun (WGS) entry which is preliminary data.</text>
</comment>
<keyword evidence="2" id="KW-0949">S-adenosyl-L-methionine</keyword>
<dbReference type="PANTHER" id="PTHR47739">
    <property type="entry name" value="TRNA1(VAL) (ADENINE(37)-N6)-METHYLTRANSFERASE"/>
    <property type="match status" value="1"/>
</dbReference>
<name>A0A4Q9JU25_9BACT</name>
<dbReference type="OrthoDB" id="5354196at2"/>
<dbReference type="GO" id="GO:0008757">
    <property type="term" value="F:S-adenosylmethionine-dependent methyltransferase activity"/>
    <property type="evidence" value="ECO:0007669"/>
    <property type="project" value="UniProtKB-ARBA"/>
</dbReference>
<dbReference type="EMBL" id="QPGR01000007">
    <property type="protein sequence ID" value="TBR81094.1"/>
    <property type="molecule type" value="Genomic_DNA"/>
</dbReference>
<dbReference type="InterPro" id="IPR002052">
    <property type="entry name" value="DNA_methylase_N6_adenine_CS"/>
</dbReference>
<dbReference type="Proteomes" id="UP000292583">
    <property type="component" value="Unassembled WGS sequence"/>
</dbReference>
<evidence type="ECO:0000313" key="4">
    <source>
        <dbReference type="EMBL" id="TBR81094.1"/>
    </source>
</evidence>
<dbReference type="AlphaFoldDB" id="A0A4Q9JU25"/>
<dbReference type="PROSITE" id="PS00092">
    <property type="entry name" value="N6_MTASE"/>
    <property type="match status" value="1"/>
</dbReference>
<reference evidence="4 5" key="1">
    <citation type="submission" date="2018-07" db="EMBL/GenBank/DDBJ databases">
        <title>Campylobacter zealandensis sp. nov., isolated from birds and water in New Zealand.</title>
        <authorList>
            <person name="Wilkinson D.A."/>
            <person name="Biggs P.J."/>
            <person name="French N.P."/>
            <person name="Midwinter A.C."/>
        </authorList>
    </citation>
    <scope>NUCLEOTIDE SEQUENCE [LARGE SCALE GENOMIC DNA]</scope>
    <source>
        <strain evidence="4 5">B423b</strain>
    </source>
</reference>
<dbReference type="GO" id="GO:0032259">
    <property type="term" value="P:methylation"/>
    <property type="evidence" value="ECO:0007669"/>
    <property type="project" value="UniProtKB-KW"/>
</dbReference>
<gene>
    <name evidence="4" type="ORF">DU473_04640</name>
</gene>
<evidence type="ECO:0000313" key="5">
    <source>
        <dbReference type="Proteomes" id="UP000292583"/>
    </source>
</evidence>
<dbReference type="CDD" id="cd02440">
    <property type="entry name" value="AdoMet_MTases"/>
    <property type="match status" value="1"/>
</dbReference>